<dbReference type="Proteomes" id="UP000013201">
    <property type="component" value="Unassembled WGS sequence"/>
</dbReference>
<reference evidence="2 3" key="1">
    <citation type="submission" date="2013-03" db="EMBL/GenBank/DDBJ databases">
        <authorList>
            <person name="Le V."/>
        </authorList>
    </citation>
    <scope>NUCLEOTIDE SEQUENCE [LARGE SCALE GENOMIC DNA]</scope>
    <source>
        <strain evidence="2 3">BiD32</strain>
    </source>
</reference>
<keyword evidence="3" id="KW-1185">Reference proteome</keyword>
<gene>
    <name evidence="2" type="ORF">EBBID32_16170</name>
</gene>
<feature type="region of interest" description="Disordered" evidence="1">
    <location>
        <begin position="39"/>
        <end position="59"/>
    </location>
</feature>
<name>N1MPA7_9SPHN</name>
<accession>N1MPA7</accession>
<evidence type="ECO:0000313" key="2">
    <source>
        <dbReference type="EMBL" id="CCW17278.1"/>
    </source>
</evidence>
<sequence length="59" mass="6610">MRSRWSLGLLQDKVFRLSASATPIFFERRPAGRIDCLQSGKPRAAQHGEKNKGITKPCP</sequence>
<proteinExistence type="predicted"/>
<dbReference type="AlphaFoldDB" id="N1MPA7"/>
<evidence type="ECO:0000256" key="1">
    <source>
        <dbReference type="SAM" id="MobiDB-lite"/>
    </source>
</evidence>
<comment type="caution">
    <text evidence="2">The sequence shown here is derived from an EMBL/GenBank/DDBJ whole genome shotgun (WGS) entry which is preliminary data.</text>
</comment>
<reference evidence="3" key="2">
    <citation type="submission" date="2013-04" db="EMBL/GenBank/DDBJ databases">
        <title>Bisphenol A degrading Sphingobium sp. strain BiD32.</title>
        <authorList>
            <person name="Nielsen J.L."/>
            <person name="Zhou N.A."/>
            <person name="Kjeldal H."/>
        </authorList>
    </citation>
    <scope>NUCLEOTIDE SEQUENCE [LARGE SCALE GENOMIC DNA]</scope>
    <source>
        <strain evidence="3">BiD32</strain>
    </source>
</reference>
<organism evidence="2 3">
    <name type="scientific">Sphingobium indicum BiD32</name>
    <dbReference type="NCBI Taxonomy" id="1301087"/>
    <lineage>
        <taxon>Bacteria</taxon>
        <taxon>Pseudomonadati</taxon>
        <taxon>Pseudomonadota</taxon>
        <taxon>Alphaproteobacteria</taxon>
        <taxon>Sphingomonadales</taxon>
        <taxon>Sphingomonadaceae</taxon>
        <taxon>Sphingobium</taxon>
    </lineage>
</organism>
<protein>
    <submittedName>
        <fullName evidence="2">Uncharacterized protein</fullName>
    </submittedName>
</protein>
<dbReference type="EMBL" id="CAVK010000072">
    <property type="protein sequence ID" value="CCW17278.1"/>
    <property type="molecule type" value="Genomic_DNA"/>
</dbReference>
<evidence type="ECO:0000313" key="3">
    <source>
        <dbReference type="Proteomes" id="UP000013201"/>
    </source>
</evidence>